<evidence type="ECO:0000259" key="2">
    <source>
        <dbReference type="Pfam" id="PF00534"/>
    </source>
</evidence>
<proteinExistence type="predicted"/>
<accession>A0A7X4LPP0</accession>
<evidence type="ECO:0000256" key="1">
    <source>
        <dbReference type="ARBA" id="ARBA00022679"/>
    </source>
</evidence>
<dbReference type="GO" id="GO:0009103">
    <property type="term" value="P:lipopolysaccharide biosynthetic process"/>
    <property type="evidence" value="ECO:0007669"/>
    <property type="project" value="TreeGrafter"/>
</dbReference>
<comment type="caution">
    <text evidence="3">The sequence shown here is derived from an EMBL/GenBank/DDBJ whole genome shotgun (WGS) entry which is preliminary data.</text>
</comment>
<dbReference type="SUPFAM" id="SSF53756">
    <property type="entry name" value="UDP-Glycosyltransferase/glycogen phosphorylase"/>
    <property type="match status" value="1"/>
</dbReference>
<dbReference type="InterPro" id="IPR001296">
    <property type="entry name" value="Glyco_trans_1"/>
</dbReference>
<feature type="domain" description="Glycosyl transferase family 1" evidence="2">
    <location>
        <begin position="217"/>
        <end position="371"/>
    </location>
</feature>
<dbReference type="GO" id="GO:0016757">
    <property type="term" value="F:glycosyltransferase activity"/>
    <property type="evidence" value="ECO:0007669"/>
    <property type="project" value="InterPro"/>
</dbReference>
<dbReference type="Gene3D" id="3.40.50.2000">
    <property type="entry name" value="Glycogen Phosphorylase B"/>
    <property type="match status" value="2"/>
</dbReference>
<evidence type="ECO:0000313" key="4">
    <source>
        <dbReference type="Proteomes" id="UP000462621"/>
    </source>
</evidence>
<evidence type="ECO:0000313" key="3">
    <source>
        <dbReference type="EMBL" id="MZI95807.1"/>
    </source>
</evidence>
<sequence>MHTRILININTIRKPLTGIGYYTLNILRELLKKNIDVVGLQNGRVVSKNTLQQIIDSFLTQNNAKETSSQSFKRIVVELIRNIPGSYRIKNFFLCHRANSATAHLVAQKYVYFEPSFIPFDYPGKIITTVHDLSFISYPEFHPETRVAYLTSNIGSSINKSDHLIVDSDYILNELHNCYPLSKNKSSTVYLGVDEHFRIYSEIECRSVTQTLGLKYQHFILSVATLEPRKNLKRLVLAYKRLPVEIRDRYPLVLVGDQGWKNTELMKEAKELIDNKQLIFTGYLSDSNLKYLYSSAMIFAYPSLYEGFGLPIIEAMASGVPVITSNRGATAEISGGVAILVNPEDNEDIAQAMFDLIHQSQRRKELSESGIEFVKRYQWGKTVNHILEIADTISDR</sequence>
<dbReference type="PANTHER" id="PTHR46401">
    <property type="entry name" value="GLYCOSYLTRANSFERASE WBBK-RELATED"/>
    <property type="match status" value="1"/>
</dbReference>
<dbReference type="CDD" id="cd03809">
    <property type="entry name" value="GT4_MtfB-like"/>
    <property type="match status" value="1"/>
</dbReference>
<dbReference type="AlphaFoldDB" id="A0A7X4LPP0"/>
<organism evidence="3 4">
    <name type="scientific">Vibrio eleionomae</name>
    <dbReference type="NCBI Taxonomy" id="2653505"/>
    <lineage>
        <taxon>Bacteria</taxon>
        <taxon>Pseudomonadati</taxon>
        <taxon>Pseudomonadota</taxon>
        <taxon>Gammaproteobacteria</taxon>
        <taxon>Vibrionales</taxon>
        <taxon>Vibrionaceae</taxon>
        <taxon>Vibrio</taxon>
    </lineage>
</organism>
<dbReference type="RefSeq" id="WP_161158303.1">
    <property type="nucleotide sequence ID" value="NZ_WEKT01000072.1"/>
</dbReference>
<dbReference type="EMBL" id="WEKT01000072">
    <property type="protein sequence ID" value="MZI95807.1"/>
    <property type="molecule type" value="Genomic_DNA"/>
</dbReference>
<keyword evidence="4" id="KW-1185">Reference proteome</keyword>
<protein>
    <submittedName>
        <fullName evidence="3">Glycosyltransferase</fullName>
    </submittedName>
</protein>
<name>A0A7X4LPP0_9VIBR</name>
<keyword evidence="1 3" id="KW-0808">Transferase</keyword>
<reference evidence="3 4" key="1">
    <citation type="submission" date="2019-10" db="EMBL/GenBank/DDBJ databases">
        <title>Vibrio sp. nov. isolated from a shrimp pond.</title>
        <authorList>
            <person name="Gomez-Gil B."/>
            <person name="Enciso-Ibarra J."/>
            <person name="Enciso-Ibarra K."/>
            <person name="Bolan-Mejia C."/>
        </authorList>
    </citation>
    <scope>NUCLEOTIDE SEQUENCE [LARGE SCALE GENOMIC DNA]</scope>
    <source>
        <strain evidence="3 4">CAIM 722</strain>
    </source>
</reference>
<dbReference type="PANTHER" id="PTHR46401:SF2">
    <property type="entry name" value="GLYCOSYLTRANSFERASE WBBK-RELATED"/>
    <property type="match status" value="1"/>
</dbReference>
<gene>
    <name evidence="3" type="ORF">F9817_21720</name>
</gene>
<dbReference type="Proteomes" id="UP000462621">
    <property type="component" value="Unassembled WGS sequence"/>
</dbReference>
<dbReference type="Pfam" id="PF00534">
    <property type="entry name" value="Glycos_transf_1"/>
    <property type="match status" value="1"/>
</dbReference>